<dbReference type="RefSeq" id="WP_368846157.1">
    <property type="nucleotide sequence ID" value="NZ_CP194411.1"/>
</dbReference>
<comment type="similarity">
    <text evidence="5 7">Belongs to the DEAD box helicase family.</text>
</comment>
<evidence type="ECO:0000256" key="8">
    <source>
        <dbReference type="SAM" id="MobiDB-lite"/>
    </source>
</evidence>
<keyword evidence="3 7" id="KW-0347">Helicase</keyword>
<dbReference type="InterPro" id="IPR014001">
    <property type="entry name" value="Helicase_ATP-bd"/>
</dbReference>
<reference evidence="12 13" key="1">
    <citation type="submission" date="2023-04" db="EMBL/GenBank/DDBJ databases">
        <title>Genome Sequence of Selenomonas sputigena ATCC 33150.</title>
        <authorList>
            <person name="Miller D.P."/>
            <person name="Anvari S."/>
            <person name="Polson S.W."/>
            <person name="Macdonald M."/>
            <person name="Mcdowell J.V."/>
        </authorList>
    </citation>
    <scope>NUCLEOTIDE SEQUENCE [LARGE SCALE GENOMIC DNA]</scope>
    <source>
        <strain evidence="12 13">ATCC 33150</strain>
    </source>
</reference>
<evidence type="ECO:0000259" key="10">
    <source>
        <dbReference type="PROSITE" id="PS51194"/>
    </source>
</evidence>
<dbReference type="CDD" id="cd18787">
    <property type="entry name" value="SF2_C_DEAD"/>
    <property type="match status" value="1"/>
</dbReference>
<dbReference type="GO" id="GO:0004386">
    <property type="term" value="F:helicase activity"/>
    <property type="evidence" value="ECO:0007669"/>
    <property type="project" value="UniProtKB-KW"/>
</dbReference>
<evidence type="ECO:0000256" key="3">
    <source>
        <dbReference type="ARBA" id="ARBA00022806"/>
    </source>
</evidence>
<keyword evidence="2 7" id="KW-0378">Hydrolase</keyword>
<keyword evidence="4 7" id="KW-0067">ATP-binding</keyword>
<feature type="compositionally biased region" description="Basic residues" evidence="8">
    <location>
        <begin position="441"/>
        <end position="450"/>
    </location>
</feature>
<dbReference type="Pfam" id="PF00270">
    <property type="entry name" value="DEAD"/>
    <property type="match status" value="1"/>
</dbReference>
<feature type="domain" description="Helicase C-terminal" evidence="10">
    <location>
        <begin position="214"/>
        <end position="379"/>
    </location>
</feature>
<dbReference type="PROSITE" id="PS51195">
    <property type="entry name" value="Q_MOTIF"/>
    <property type="match status" value="1"/>
</dbReference>
<dbReference type="CDD" id="cd00268">
    <property type="entry name" value="DEADc"/>
    <property type="match status" value="1"/>
</dbReference>
<dbReference type="PANTHER" id="PTHR47959:SF1">
    <property type="entry name" value="ATP-DEPENDENT RNA HELICASE DBPA"/>
    <property type="match status" value="1"/>
</dbReference>
<comment type="caution">
    <text evidence="12">The sequence shown here is derived from an EMBL/GenBank/DDBJ whole genome shotgun (WGS) entry which is preliminary data.</text>
</comment>
<feature type="compositionally biased region" description="Basic residues" evidence="8">
    <location>
        <begin position="409"/>
        <end position="425"/>
    </location>
</feature>
<evidence type="ECO:0000313" key="12">
    <source>
        <dbReference type="EMBL" id="MEX5284446.1"/>
    </source>
</evidence>
<dbReference type="InterPro" id="IPR001650">
    <property type="entry name" value="Helicase_C-like"/>
</dbReference>
<evidence type="ECO:0000313" key="13">
    <source>
        <dbReference type="Proteomes" id="UP001559623"/>
    </source>
</evidence>
<dbReference type="InterPro" id="IPR050079">
    <property type="entry name" value="DEAD_box_RNA_helicase"/>
</dbReference>
<protein>
    <submittedName>
        <fullName evidence="12">DEAD/DEAH box helicase</fullName>
        <ecNumber evidence="12">3.6.4.-</ecNumber>
    </submittedName>
</protein>
<evidence type="ECO:0000256" key="4">
    <source>
        <dbReference type="ARBA" id="ARBA00022840"/>
    </source>
</evidence>
<organism evidence="12 13">
    <name type="scientific">Selenomonas sputigena</name>
    <dbReference type="NCBI Taxonomy" id="69823"/>
    <lineage>
        <taxon>Bacteria</taxon>
        <taxon>Bacillati</taxon>
        <taxon>Bacillota</taxon>
        <taxon>Negativicutes</taxon>
        <taxon>Selenomonadales</taxon>
        <taxon>Selenomonadaceae</taxon>
        <taxon>Selenomonas</taxon>
    </lineage>
</organism>
<evidence type="ECO:0000256" key="1">
    <source>
        <dbReference type="ARBA" id="ARBA00022741"/>
    </source>
</evidence>
<dbReference type="Pfam" id="PF00271">
    <property type="entry name" value="Helicase_C"/>
    <property type="match status" value="1"/>
</dbReference>
<dbReference type="EMBL" id="JARVLH010000001">
    <property type="protein sequence ID" value="MEX5284446.1"/>
    <property type="molecule type" value="Genomic_DNA"/>
</dbReference>
<dbReference type="Proteomes" id="UP001559623">
    <property type="component" value="Unassembled WGS sequence"/>
</dbReference>
<feature type="short sequence motif" description="Q motif" evidence="6">
    <location>
        <begin position="2"/>
        <end position="30"/>
    </location>
</feature>
<dbReference type="EC" id="3.6.4.-" evidence="12"/>
<evidence type="ECO:0000256" key="5">
    <source>
        <dbReference type="ARBA" id="ARBA00038437"/>
    </source>
</evidence>
<dbReference type="PANTHER" id="PTHR47959">
    <property type="entry name" value="ATP-DEPENDENT RNA HELICASE RHLE-RELATED"/>
    <property type="match status" value="1"/>
</dbReference>
<evidence type="ECO:0000259" key="11">
    <source>
        <dbReference type="PROSITE" id="PS51195"/>
    </source>
</evidence>
<feature type="region of interest" description="Disordered" evidence="8">
    <location>
        <begin position="385"/>
        <end position="450"/>
    </location>
</feature>
<evidence type="ECO:0000256" key="7">
    <source>
        <dbReference type="RuleBase" id="RU000492"/>
    </source>
</evidence>
<dbReference type="InterPro" id="IPR011545">
    <property type="entry name" value="DEAD/DEAH_box_helicase_dom"/>
</dbReference>
<proteinExistence type="inferred from homology"/>
<keyword evidence="1 7" id="KW-0547">Nucleotide-binding</keyword>
<evidence type="ECO:0000256" key="2">
    <source>
        <dbReference type="ARBA" id="ARBA00022801"/>
    </source>
</evidence>
<dbReference type="InterPro" id="IPR027417">
    <property type="entry name" value="P-loop_NTPase"/>
</dbReference>
<gene>
    <name evidence="12" type="ORF">QCO44_02135</name>
</gene>
<evidence type="ECO:0000256" key="6">
    <source>
        <dbReference type="PROSITE-ProRule" id="PRU00552"/>
    </source>
</evidence>
<feature type="domain" description="Helicase ATP-binding" evidence="9">
    <location>
        <begin position="33"/>
        <end position="203"/>
    </location>
</feature>
<dbReference type="InterPro" id="IPR014014">
    <property type="entry name" value="RNA_helicase_DEAD_Q_motif"/>
</dbReference>
<dbReference type="SMART" id="SM00487">
    <property type="entry name" value="DEXDc"/>
    <property type="match status" value="1"/>
</dbReference>
<dbReference type="PROSITE" id="PS51192">
    <property type="entry name" value="HELICASE_ATP_BIND_1"/>
    <property type="match status" value="1"/>
</dbReference>
<dbReference type="GO" id="GO:0016787">
    <property type="term" value="F:hydrolase activity"/>
    <property type="evidence" value="ECO:0007669"/>
    <property type="project" value="UniProtKB-KW"/>
</dbReference>
<evidence type="ECO:0000259" key="9">
    <source>
        <dbReference type="PROSITE" id="PS51192"/>
    </source>
</evidence>
<feature type="domain" description="DEAD-box RNA helicase Q" evidence="11">
    <location>
        <begin position="2"/>
        <end position="30"/>
    </location>
</feature>
<dbReference type="PROSITE" id="PS00039">
    <property type="entry name" value="DEAD_ATP_HELICASE"/>
    <property type="match status" value="1"/>
</dbReference>
<dbReference type="Gene3D" id="3.40.50.300">
    <property type="entry name" value="P-loop containing nucleotide triphosphate hydrolases"/>
    <property type="match status" value="2"/>
</dbReference>
<dbReference type="SUPFAM" id="SSF52540">
    <property type="entry name" value="P-loop containing nucleoside triphosphate hydrolases"/>
    <property type="match status" value="1"/>
</dbReference>
<name>A0ABV3X2L5_9FIRM</name>
<dbReference type="InterPro" id="IPR000629">
    <property type="entry name" value="RNA-helicase_DEAD-box_CS"/>
</dbReference>
<accession>A0ABV3X2L5</accession>
<dbReference type="InterPro" id="IPR044742">
    <property type="entry name" value="DEAD/DEAH_RhlB"/>
</dbReference>
<keyword evidence="13" id="KW-1185">Reference proteome</keyword>
<sequence length="450" mass="50576">MTSFEEIRCLPTLIGVLSRQGIKKATPVQEQAIPVVRSGRDAIVQAQTGTGKTLAFLVPLLERIKGNIPVVQALVVSPTRELAMQTARVVKPLAEAVGIHTALVYGGQDIERQKDKLRQKPQLIIATPGRLLDHLRRRSVDLSQVNKIVLDEADELLRLGFVEDVEQMLEALAGDHQLLLFSATMPDRIRGLTRRYMSDPAEIKIQPEIVTLENIEQVIVGTREDTKLDKLCELLNKYQPYLAMVFCHTKQKVSHVTIELSRRGYLVDELHGDLTQTQRNLVMRRFREAKLQILVVTDIAARGLDIEGVTHVFNYDLPQDTEWYIHRIGRTGRAGTAGMAITFVNAHQYDQLRRIEAGIKLRIARQKSERIGKRRMAVKDTAAAAKKQPSGLVEKSKETMQASNVPPPRRSKAAKRARRIAKKREGRPAVRSGTGRAKINVGKRAHLSRR</sequence>
<dbReference type="PROSITE" id="PS51194">
    <property type="entry name" value="HELICASE_CTER"/>
    <property type="match status" value="1"/>
</dbReference>
<dbReference type="SMART" id="SM00490">
    <property type="entry name" value="HELICc"/>
    <property type="match status" value="1"/>
</dbReference>